<dbReference type="GO" id="GO:0004930">
    <property type="term" value="F:G protein-coupled receptor activity"/>
    <property type="evidence" value="ECO:0007669"/>
    <property type="project" value="UniProtKB-KW"/>
</dbReference>
<keyword evidence="3 10" id="KW-0812">Transmembrane</keyword>
<dbReference type="GeneTree" id="ENSGT01050000244869"/>
<evidence type="ECO:0000256" key="8">
    <source>
        <dbReference type="ARBA" id="ARBA00023170"/>
    </source>
</evidence>
<evidence type="ECO:0000256" key="1">
    <source>
        <dbReference type="ARBA" id="ARBA00004651"/>
    </source>
</evidence>
<comment type="subcellular location">
    <subcellularLocation>
        <location evidence="1">Cell membrane</location>
        <topology evidence="1">Multi-pass membrane protein</topology>
    </subcellularLocation>
</comment>
<protein>
    <recommendedName>
        <fullName evidence="11">G-protein coupled receptors family 1 profile domain-containing protein</fullName>
    </recommendedName>
</protein>
<proteinExistence type="predicted"/>
<dbReference type="CDD" id="cd15228">
    <property type="entry name" value="7tmA_OR10D-like"/>
    <property type="match status" value="1"/>
</dbReference>
<dbReference type="SUPFAM" id="SSF81321">
    <property type="entry name" value="Family A G protein-coupled receptor-like"/>
    <property type="match status" value="1"/>
</dbReference>
<keyword evidence="7 10" id="KW-0472">Membrane</keyword>
<reference evidence="12" key="1">
    <citation type="submission" date="2025-08" db="UniProtKB">
        <authorList>
            <consortium name="Ensembl"/>
        </authorList>
    </citation>
    <scope>IDENTIFICATION</scope>
</reference>
<dbReference type="Ensembl" id="ENSSPUT00000013859.1">
    <property type="protein sequence ID" value="ENSSPUP00000012993.1"/>
    <property type="gene ID" value="ENSSPUG00000010006.1"/>
</dbReference>
<evidence type="ECO:0000259" key="11">
    <source>
        <dbReference type="PROSITE" id="PS50262"/>
    </source>
</evidence>
<sequence length="315" mass="35529">IFHMGNLTEVTQFVLLGIPHTKGLKTILFIVFLTFYLCTLLGNLLIMMSVLLDSRLHTPMYFFLCNLSILDISISSVSTPKMLANLWAQSRIISWSGCMSQVFFFHCLACTECLLCTVMVYDRYIAICHPLRYLIIMNWKVCVILAASTWIVGSFHATILTSLTFMLPYCGSNEVDYYFCDIFPLVKLACANTVIIETVSLINIGVLGTMYFFLILASYLRVFYSILQMASGEGQRKAVSTCVSHLTVVTFFFGPCVLIYTRPSQSEILVTSVHIFNNIVTPLLNPVVYTLRNKEVKAALRRLMGSQKVSEKNAN</sequence>
<dbReference type="FunFam" id="1.20.1070.10:FF:000001">
    <property type="entry name" value="Olfactory receptor"/>
    <property type="match status" value="1"/>
</dbReference>
<dbReference type="GO" id="GO:0004984">
    <property type="term" value="F:olfactory receptor activity"/>
    <property type="evidence" value="ECO:0007669"/>
    <property type="project" value="InterPro"/>
</dbReference>
<accession>A0A8D0H210</accession>
<keyword evidence="13" id="KW-1185">Reference proteome</keyword>
<dbReference type="Proteomes" id="UP000694392">
    <property type="component" value="Unplaced"/>
</dbReference>
<evidence type="ECO:0000256" key="7">
    <source>
        <dbReference type="ARBA" id="ARBA00023136"/>
    </source>
</evidence>
<keyword evidence="2" id="KW-0716">Sensory transduction</keyword>
<evidence type="ECO:0000256" key="2">
    <source>
        <dbReference type="ARBA" id="ARBA00022606"/>
    </source>
</evidence>
<feature type="transmembrane region" description="Helical" evidence="10">
    <location>
        <begin position="27"/>
        <end position="48"/>
    </location>
</feature>
<evidence type="ECO:0000256" key="6">
    <source>
        <dbReference type="ARBA" id="ARBA00023040"/>
    </source>
</evidence>
<keyword evidence="4" id="KW-0552">Olfaction</keyword>
<dbReference type="PRINTS" id="PR00245">
    <property type="entry name" value="OLFACTORYR"/>
</dbReference>
<evidence type="ECO:0000256" key="10">
    <source>
        <dbReference type="SAM" id="Phobius"/>
    </source>
</evidence>
<keyword evidence="8" id="KW-0675">Receptor</keyword>
<evidence type="ECO:0000256" key="3">
    <source>
        <dbReference type="ARBA" id="ARBA00022692"/>
    </source>
</evidence>
<feature type="transmembrane region" description="Helical" evidence="10">
    <location>
        <begin position="99"/>
        <end position="121"/>
    </location>
</feature>
<dbReference type="Pfam" id="PF13853">
    <property type="entry name" value="7tm_4"/>
    <property type="match status" value="1"/>
</dbReference>
<dbReference type="GO" id="GO:0005886">
    <property type="term" value="C:plasma membrane"/>
    <property type="evidence" value="ECO:0007669"/>
    <property type="project" value="UniProtKB-SubCell"/>
</dbReference>
<dbReference type="InterPro" id="IPR050427">
    <property type="entry name" value="Olfactory_Receptors"/>
</dbReference>
<dbReference type="AlphaFoldDB" id="A0A8D0H210"/>
<dbReference type="InterPro" id="IPR000276">
    <property type="entry name" value="GPCR_Rhodpsn"/>
</dbReference>
<evidence type="ECO:0000313" key="12">
    <source>
        <dbReference type="Ensembl" id="ENSSPUP00000012993.1"/>
    </source>
</evidence>
<evidence type="ECO:0000313" key="13">
    <source>
        <dbReference type="Proteomes" id="UP000694392"/>
    </source>
</evidence>
<evidence type="ECO:0000256" key="5">
    <source>
        <dbReference type="ARBA" id="ARBA00022989"/>
    </source>
</evidence>
<name>A0A8D0H210_SPHPU</name>
<dbReference type="InterPro" id="IPR000725">
    <property type="entry name" value="Olfact_rcpt"/>
</dbReference>
<feature type="transmembrane region" description="Helical" evidence="10">
    <location>
        <begin position="201"/>
        <end position="226"/>
    </location>
</feature>
<evidence type="ECO:0000256" key="4">
    <source>
        <dbReference type="ARBA" id="ARBA00022725"/>
    </source>
</evidence>
<dbReference type="Gene3D" id="1.20.1070.10">
    <property type="entry name" value="Rhodopsin 7-helix transmembrane proteins"/>
    <property type="match status" value="1"/>
</dbReference>
<dbReference type="PROSITE" id="PS50262">
    <property type="entry name" value="G_PROTEIN_RECEP_F1_2"/>
    <property type="match status" value="1"/>
</dbReference>
<keyword evidence="9" id="KW-0807">Transducer</keyword>
<keyword evidence="6" id="KW-0297">G-protein coupled receptor</keyword>
<feature type="transmembrane region" description="Helical" evidence="10">
    <location>
        <begin position="133"/>
        <end position="159"/>
    </location>
</feature>
<keyword evidence="5 10" id="KW-1133">Transmembrane helix</keyword>
<feature type="domain" description="G-protein coupled receptors family 1 profile" evidence="11">
    <location>
        <begin position="42"/>
        <end position="289"/>
    </location>
</feature>
<dbReference type="PANTHER" id="PTHR48002">
    <property type="entry name" value="OLFACTORY RECEPTOR"/>
    <property type="match status" value="1"/>
</dbReference>
<reference evidence="12" key="2">
    <citation type="submission" date="2025-09" db="UniProtKB">
        <authorList>
            <consortium name="Ensembl"/>
        </authorList>
    </citation>
    <scope>IDENTIFICATION</scope>
</reference>
<organism evidence="12 13">
    <name type="scientific">Sphenodon punctatus</name>
    <name type="common">Tuatara</name>
    <name type="synonym">Hatteria punctata</name>
    <dbReference type="NCBI Taxonomy" id="8508"/>
    <lineage>
        <taxon>Eukaryota</taxon>
        <taxon>Metazoa</taxon>
        <taxon>Chordata</taxon>
        <taxon>Craniata</taxon>
        <taxon>Vertebrata</taxon>
        <taxon>Euteleostomi</taxon>
        <taxon>Lepidosauria</taxon>
        <taxon>Sphenodontia</taxon>
        <taxon>Sphenodontidae</taxon>
        <taxon>Sphenodon</taxon>
    </lineage>
</organism>
<feature type="transmembrane region" description="Helical" evidence="10">
    <location>
        <begin position="238"/>
        <end position="260"/>
    </location>
</feature>
<dbReference type="OMA" id="DTHIIET"/>
<evidence type="ECO:0000256" key="9">
    <source>
        <dbReference type="ARBA" id="ARBA00023224"/>
    </source>
</evidence>
<dbReference type="InterPro" id="IPR017452">
    <property type="entry name" value="GPCR_Rhodpsn_7TM"/>
</dbReference>
<dbReference type="PRINTS" id="PR00237">
    <property type="entry name" value="GPCRRHODOPSN"/>
</dbReference>